<gene>
    <name evidence="1" type="ORF">BSI_13300</name>
</gene>
<evidence type="ECO:0000313" key="1">
    <source>
        <dbReference type="EMBL" id="ELS62251.1"/>
    </source>
</evidence>
<sequence>MAREESPRLKADPIASFSKQHSGGFLLNALIPSLGSEREPALKDRAGI</sequence>
<comment type="caution">
    <text evidence="1">The sequence shown here is derived from an EMBL/GenBank/DDBJ whole genome shotgun (WGS) entry which is preliminary data.</text>
</comment>
<dbReference type="Proteomes" id="UP000011182">
    <property type="component" value="Unassembled WGS sequence"/>
</dbReference>
<accession>A0A9W5PE32</accession>
<reference evidence="1 2" key="1">
    <citation type="journal article" date="2014" name="Syst. Appl. Microbiol.">
        <title>Genomic insights into the taxonomic status of the three subspecies of Bacillus subtilis.</title>
        <authorList>
            <person name="Yi H."/>
            <person name="Chun J."/>
            <person name="Cha C.J."/>
        </authorList>
    </citation>
    <scope>NUCLEOTIDE SEQUENCE [LARGE SCALE GENOMIC DNA]</scope>
    <source>
        <strain evidence="1 2">KCTC 13429</strain>
    </source>
</reference>
<organism evidence="1 2">
    <name type="scientific">Bacillus inaquosorum KCTC 13429</name>
    <dbReference type="NCBI Taxonomy" id="1236548"/>
    <lineage>
        <taxon>Bacteria</taxon>
        <taxon>Bacillati</taxon>
        <taxon>Bacillota</taxon>
        <taxon>Bacilli</taxon>
        <taxon>Bacillales</taxon>
        <taxon>Bacillaceae</taxon>
        <taxon>Bacillus</taxon>
    </lineage>
</organism>
<dbReference type="AlphaFoldDB" id="A0A9W5PE32"/>
<protein>
    <submittedName>
        <fullName evidence="1">Uncharacterized protein</fullName>
    </submittedName>
</protein>
<evidence type="ECO:0000313" key="2">
    <source>
        <dbReference type="Proteomes" id="UP000011182"/>
    </source>
</evidence>
<proteinExistence type="predicted"/>
<keyword evidence="2" id="KW-1185">Reference proteome</keyword>
<name>A0A9W5PE32_9BACI</name>
<dbReference type="EMBL" id="AMXN01000002">
    <property type="protein sequence ID" value="ELS62251.1"/>
    <property type="molecule type" value="Genomic_DNA"/>
</dbReference>